<dbReference type="SUPFAM" id="SSF46785">
    <property type="entry name" value="Winged helix' DNA-binding domain"/>
    <property type="match status" value="1"/>
</dbReference>
<dbReference type="Proteomes" id="UP001500908">
    <property type="component" value="Unassembled WGS sequence"/>
</dbReference>
<reference evidence="3" key="1">
    <citation type="journal article" date="2019" name="Int. J. Syst. Evol. Microbiol.">
        <title>The Global Catalogue of Microorganisms (GCM) 10K type strain sequencing project: providing services to taxonomists for standard genome sequencing and annotation.</title>
        <authorList>
            <consortium name="The Broad Institute Genomics Platform"/>
            <consortium name="The Broad Institute Genome Sequencing Center for Infectious Disease"/>
            <person name="Wu L."/>
            <person name="Ma J."/>
        </authorList>
    </citation>
    <scope>NUCLEOTIDE SEQUENCE [LARGE SCALE GENOMIC DNA]</scope>
    <source>
        <strain evidence="3">JCM 17137</strain>
    </source>
</reference>
<dbReference type="Gene3D" id="3.30.420.40">
    <property type="match status" value="2"/>
</dbReference>
<dbReference type="RefSeq" id="WP_344968620.1">
    <property type="nucleotide sequence ID" value="NZ_BAABDD010000005.1"/>
</dbReference>
<dbReference type="InterPro" id="IPR036390">
    <property type="entry name" value="WH_DNA-bd_sf"/>
</dbReference>
<sequence length="404" mass="41071">MTVAAGTPAGQASLRRHNMALVLRRIAEAGPISRAGVASQVGLTKATVSSLVEDLLEAGLLAEQAPRAQQRAGRPGTDLVLNSRGPAAVGVEVNVDYMAACVVDLAGTVRVNRLERADGRAISAEETLLRAGRLAGACATAARRRGLRPAALTLAVPGIVAEGRVVNAPNLRWSDQPVAEALSAGLGRRPLPISVDNEANLAALAELWHGHGRELSGFLYVSGEIGIGAGLIVDGELFRGATGFAGELGHMCADAAGPRCACGARGCLECWAGQEALLAAAGLDTARGTRLGAEESPITELARRAEAADRAALAALERAGRALGTVLASAVNLLDPGAIVLGGSYADLAPWIAPPAQEELAGRVTAGRWRPEALRTSELGAGAAVHGAASAGVRALLSDPLAAM</sequence>
<dbReference type="PANTHER" id="PTHR18964:SF149">
    <property type="entry name" value="BIFUNCTIONAL UDP-N-ACETYLGLUCOSAMINE 2-EPIMERASE_N-ACETYLMANNOSAMINE KINASE"/>
    <property type="match status" value="1"/>
</dbReference>
<name>A0ABP7FAS1_9ACTN</name>
<gene>
    <name evidence="2" type="ORF">GCM10022402_14130</name>
</gene>
<keyword evidence="3" id="KW-1185">Reference proteome</keyword>
<evidence type="ECO:0000313" key="3">
    <source>
        <dbReference type="Proteomes" id="UP001500908"/>
    </source>
</evidence>
<dbReference type="PANTHER" id="PTHR18964">
    <property type="entry name" value="ROK (REPRESSOR, ORF, KINASE) FAMILY"/>
    <property type="match status" value="1"/>
</dbReference>
<comment type="caution">
    <text evidence="2">The sequence shown here is derived from an EMBL/GenBank/DDBJ whole genome shotgun (WGS) entry which is preliminary data.</text>
</comment>
<comment type="similarity">
    <text evidence="1">Belongs to the ROK (NagC/XylR) family.</text>
</comment>
<dbReference type="InterPro" id="IPR043129">
    <property type="entry name" value="ATPase_NBD"/>
</dbReference>
<organism evidence="2 3">
    <name type="scientific">Salinactinospora qingdaonensis</name>
    <dbReference type="NCBI Taxonomy" id="702744"/>
    <lineage>
        <taxon>Bacteria</taxon>
        <taxon>Bacillati</taxon>
        <taxon>Actinomycetota</taxon>
        <taxon>Actinomycetes</taxon>
        <taxon>Streptosporangiales</taxon>
        <taxon>Nocardiopsidaceae</taxon>
        <taxon>Salinactinospora</taxon>
    </lineage>
</organism>
<protein>
    <submittedName>
        <fullName evidence="2">ROK family protein</fullName>
    </submittedName>
</protein>
<dbReference type="EMBL" id="BAABDD010000005">
    <property type="protein sequence ID" value="GAA3735109.1"/>
    <property type="molecule type" value="Genomic_DNA"/>
</dbReference>
<dbReference type="SUPFAM" id="SSF53067">
    <property type="entry name" value="Actin-like ATPase domain"/>
    <property type="match status" value="1"/>
</dbReference>
<dbReference type="InterPro" id="IPR036388">
    <property type="entry name" value="WH-like_DNA-bd_sf"/>
</dbReference>
<dbReference type="Pfam" id="PF00480">
    <property type="entry name" value="ROK"/>
    <property type="match status" value="1"/>
</dbReference>
<proteinExistence type="inferred from homology"/>
<evidence type="ECO:0000256" key="1">
    <source>
        <dbReference type="ARBA" id="ARBA00006479"/>
    </source>
</evidence>
<dbReference type="Gene3D" id="1.10.10.10">
    <property type="entry name" value="Winged helix-like DNA-binding domain superfamily/Winged helix DNA-binding domain"/>
    <property type="match status" value="1"/>
</dbReference>
<evidence type="ECO:0000313" key="2">
    <source>
        <dbReference type="EMBL" id="GAA3735109.1"/>
    </source>
</evidence>
<dbReference type="InterPro" id="IPR000600">
    <property type="entry name" value="ROK"/>
</dbReference>
<accession>A0ABP7FAS1</accession>